<accession>A0A0P1G8R5</accession>
<evidence type="ECO:0000313" key="1">
    <source>
        <dbReference type="EMBL" id="CUH77914.1"/>
    </source>
</evidence>
<proteinExistence type="predicted"/>
<dbReference type="EMBL" id="CYSD01000021">
    <property type="protein sequence ID" value="CUH77914.1"/>
    <property type="molecule type" value="Genomic_DNA"/>
</dbReference>
<organism evidence="1 2">
    <name type="scientific">Tritonibacter multivorans</name>
    <dbReference type="NCBI Taxonomy" id="928856"/>
    <lineage>
        <taxon>Bacteria</taxon>
        <taxon>Pseudomonadati</taxon>
        <taxon>Pseudomonadota</taxon>
        <taxon>Alphaproteobacteria</taxon>
        <taxon>Rhodobacterales</taxon>
        <taxon>Paracoccaceae</taxon>
        <taxon>Tritonibacter</taxon>
    </lineage>
</organism>
<sequence>MADFLAKVCKYLFLRNKKLGILAIFAFGFKKAPS</sequence>
<dbReference type="Proteomes" id="UP000052022">
    <property type="component" value="Unassembled WGS sequence"/>
</dbReference>
<reference evidence="1 2" key="1">
    <citation type="submission" date="2015-09" db="EMBL/GenBank/DDBJ databases">
        <authorList>
            <consortium name="Swine Surveillance"/>
        </authorList>
    </citation>
    <scope>NUCLEOTIDE SEQUENCE [LARGE SCALE GENOMIC DNA]</scope>
    <source>
        <strain evidence="1 2">CECT 7557</strain>
    </source>
</reference>
<evidence type="ECO:0000313" key="2">
    <source>
        <dbReference type="Proteomes" id="UP000052022"/>
    </source>
</evidence>
<name>A0A0P1G8R5_9RHOB</name>
<keyword evidence="2" id="KW-1185">Reference proteome</keyword>
<dbReference type="AlphaFoldDB" id="A0A0P1G8R5"/>
<gene>
    <name evidence="1" type="ORF">TRM7557_01645</name>
</gene>
<protein>
    <submittedName>
        <fullName evidence="1">Uncharacterized protein</fullName>
    </submittedName>
</protein>